<dbReference type="PANTHER" id="PTHR28570:SF3">
    <property type="entry name" value="ASPARTYL AMINOPEPTIDASE"/>
    <property type="match status" value="1"/>
</dbReference>
<keyword evidence="10 11" id="KW-0482">Metalloprotease</keyword>
<dbReference type="PRINTS" id="PR00932">
    <property type="entry name" value="AMINO1PTASE"/>
</dbReference>
<dbReference type="AlphaFoldDB" id="A0A7S1ITC2"/>
<evidence type="ECO:0000256" key="5">
    <source>
        <dbReference type="ARBA" id="ARBA00022438"/>
    </source>
</evidence>
<dbReference type="InterPro" id="IPR001948">
    <property type="entry name" value="Peptidase_M18"/>
</dbReference>
<evidence type="ECO:0000256" key="10">
    <source>
        <dbReference type="ARBA" id="ARBA00023049"/>
    </source>
</evidence>
<dbReference type="Gene3D" id="2.30.250.10">
    <property type="entry name" value="Aminopeptidase i, Domain 2"/>
    <property type="match status" value="1"/>
</dbReference>
<dbReference type="PANTHER" id="PTHR28570">
    <property type="entry name" value="ASPARTYL AMINOPEPTIDASE"/>
    <property type="match status" value="1"/>
</dbReference>
<dbReference type="GO" id="GO:0006508">
    <property type="term" value="P:proteolysis"/>
    <property type="evidence" value="ECO:0007669"/>
    <property type="project" value="UniProtKB-KW"/>
</dbReference>
<evidence type="ECO:0000256" key="6">
    <source>
        <dbReference type="ARBA" id="ARBA00022670"/>
    </source>
</evidence>
<dbReference type="SUPFAM" id="SSF53187">
    <property type="entry name" value="Zn-dependent exopeptidases"/>
    <property type="match status" value="1"/>
</dbReference>
<dbReference type="InterPro" id="IPR023358">
    <property type="entry name" value="Peptidase_M18_dom2"/>
</dbReference>
<sequence length="475" mass="51290">MNSSTRAAGKAMAEKMVQFINQSPSAFHAVETCRQRLEACGFTRLSEKQSWVGKIQNNGKYYFIRNSSSIIAFAVGGKYQAPNGLKIIGAHTDSPNFQIKPVSATGKAGVQQVSVATYGGGLWHTWFDRDLTVAGRVMVRRGGTIEPRLVHVERPLLKIPNLCIHLQSAEERAALKISKEDHICPILCTNIMAELNSGPAKSGDKPKHHPVLLDILATKLGCEAGDILDFDLSLCDTQPAVVGGALDEFVFAPRLDNLASTFCALEALVTAPDLENDPQCRVIALFDNEEVGSESYQGAGCTHLATLINRLVCDFKTGASTPQDADVSAANSVVISADGAHAVHPCYMGKHHELHRPEMQKGVVLKFNANQRYATTAWIAAAVRELCAGADCPLQDFAVGNDTGCGSTIGPITATRLGIKTIDCGIAQLSMHSVRETCGTIDVLYFVRMMTKVFTDWHKLDIEEDVAPAPKKAKS</sequence>
<dbReference type="FunFam" id="2.30.250.10:FF:000001">
    <property type="entry name" value="Aspartyl aminopeptidase 1"/>
    <property type="match status" value="1"/>
</dbReference>
<dbReference type="CDD" id="cd05658">
    <property type="entry name" value="M18_DAP"/>
    <property type="match status" value="1"/>
</dbReference>
<keyword evidence="5 11" id="KW-0031">Aminopeptidase</keyword>
<evidence type="ECO:0000256" key="4">
    <source>
        <dbReference type="ARBA" id="ARBA00011965"/>
    </source>
</evidence>
<dbReference type="GO" id="GO:0008270">
    <property type="term" value="F:zinc ion binding"/>
    <property type="evidence" value="ECO:0007669"/>
    <property type="project" value="InterPro"/>
</dbReference>
<keyword evidence="7 11" id="KW-0479">Metal-binding</keyword>
<name>A0A7S1ITC2_9EUGL</name>
<evidence type="ECO:0000313" key="12">
    <source>
        <dbReference type="EMBL" id="CAD9022435.1"/>
    </source>
</evidence>
<dbReference type="GO" id="GO:0008237">
    <property type="term" value="F:metallopeptidase activity"/>
    <property type="evidence" value="ECO:0007669"/>
    <property type="project" value="UniProtKB-KW"/>
</dbReference>
<dbReference type="Gene3D" id="3.40.630.10">
    <property type="entry name" value="Zn peptidases"/>
    <property type="match status" value="1"/>
</dbReference>
<evidence type="ECO:0000256" key="8">
    <source>
        <dbReference type="ARBA" id="ARBA00022801"/>
    </source>
</evidence>
<protein>
    <recommendedName>
        <fullName evidence="4">aspartyl aminopeptidase</fullName>
        <ecNumber evidence="4">3.4.11.21</ecNumber>
    </recommendedName>
</protein>
<dbReference type="NCBIfam" id="NF002759">
    <property type="entry name" value="PRK02813.1"/>
    <property type="match status" value="1"/>
</dbReference>
<dbReference type="SUPFAM" id="SSF101821">
    <property type="entry name" value="Aminopeptidase/glucanase lid domain"/>
    <property type="match status" value="1"/>
</dbReference>
<comment type="similarity">
    <text evidence="3 11">Belongs to the peptidase M18 family.</text>
</comment>
<evidence type="ECO:0000256" key="3">
    <source>
        <dbReference type="ARBA" id="ARBA00008290"/>
    </source>
</evidence>
<proteinExistence type="inferred from homology"/>
<evidence type="ECO:0000256" key="2">
    <source>
        <dbReference type="ARBA" id="ARBA00001947"/>
    </source>
</evidence>
<evidence type="ECO:0000256" key="1">
    <source>
        <dbReference type="ARBA" id="ARBA00001335"/>
    </source>
</evidence>
<dbReference type="EMBL" id="HBGA01089725">
    <property type="protein sequence ID" value="CAD9022435.1"/>
    <property type="molecule type" value="Transcribed_RNA"/>
</dbReference>
<comment type="catalytic activity">
    <reaction evidence="1">
        <text>Release of an N-terminal aspartate or glutamate from a peptide, with a preference for aspartate.</text>
        <dbReference type="EC" id="3.4.11.21"/>
    </reaction>
</comment>
<dbReference type="GO" id="GO:0004177">
    <property type="term" value="F:aminopeptidase activity"/>
    <property type="evidence" value="ECO:0007669"/>
    <property type="project" value="UniProtKB-KW"/>
</dbReference>
<dbReference type="Pfam" id="PF02127">
    <property type="entry name" value="Peptidase_M18"/>
    <property type="match status" value="1"/>
</dbReference>
<keyword evidence="8 11" id="KW-0378">Hydrolase</keyword>
<keyword evidence="6 11" id="KW-0645">Protease</keyword>
<accession>A0A7S1ITC2</accession>
<evidence type="ECO:0000256" key="9">
    <source>
        <dbReference type="ARBA" id="ARBA00022833"/>
    </source>
</evidence>
<reference evidence="12" key="1">
    <citation type="submission" date="2021-01" db="EMBL/GenBank/DDBJ databases">
        <authorList>
            <person name="Corre E."/>
            <person name="Pelletier E."/>
            <person name="Niang G."/>
            <person name="Scheremetjew M."/>
            <person name="Finn R."/>
            <person name="Kale V."/>
            <person name="Holt S."/>
            <person name="Cochrane G."/>
            <person name="Meng A."/>
            <person name="Brown T."/>
            <person name="Cohen L."/>
        </authorList>
    </citation>
    <scope>NUCLEOTIDE SEQUENCE</scope>
    <source>
        <strain evidence="12">NIES-381</strain>
    </source>
</reference>
<evidence type="ECO:0000256" key="11">
    <source>
        <dbReference type="RuleBase" id="RU004386"/>
    </source>
</evidence>
<keyword evidence="9 11" id="KW-0862">Zinc</keyword>
<comment type="cofactor">
    <cofactor evidence="2">
        <name>Zn(2+)</name>
        <dbReference type="ChEBI" id="CHEBI:29105"/>
    </cofactor>
</comment>
<organism evidence="12">
    <name type="scientific">Eutreptiella gymnastica</name>
    <dbReference type="NCBI Taxonomy" id="73025"/>
    <lineage>
        <taxon>Eukaryota</taxon>
        <taxon>Discoba</taxon>
        <taxon>Euglenozoa</taxon>
        <taxon>Euglenida</taxon>
        <taxon>Spirocuta</taxon>
        <taxon>Euglenophyceae</taxon>
        <taxon>Eutreptiales</taxon>
        <taxon>Eutreptiaceae</taxon>
        <taxon>Eutreptiella</taxon>
    </lineage>
</organism>
<dbReference type="GO" id="GO:0005737">
    <property type="term" value="C:cytoplasm"/>
    <property type="evidence" value="ECO:0007669"/>
    <property type="project" value="UniProtKB-ARBA"/>
</dbReference>
<evidence type="ECO:0000256" key="7">
    <source>
        <dbReference type="ARBA" id="ARBA00022723"/>
    </source>
</evidence>
<gene>
    <name evidence="12" type="ORF">EGYM00392_LOCUS33556</name>
</gene>
<dbReference type="EC" id="3.4.11.21" evidence="4"/>